<evidence type="ECO:0000313" key="1">
    <source>
        <dbReference type="EMBL" id="MBF9304286.1"/>
    </source>
</evidence>
<dbReference type="RefSeq" id="WP_001832863.1">
    <property type="nucleotide sequence ID" value="NZ_CP034112.1"/>
</dbReference>
<accession>A0A8I0W9B3</accession>
<reference evidence="1" key="1">
    <citation type="submission" date="2020-11" db="EMBL/GenBank/DDBJ databases">
        <title>Molecular epidemiology and genomic profiles of multidrug-resistant bacteria collected from clinical sources in South Africa.</title>
        <authorList>
            <person name="Asante J."/>
            <person name="Amoako D.G."/>
        </authorList>
    </citation>
    <scope>NUCLEOTIDE SEQUENCE</scope>
    <source>
        <strain evidence="1">C68</strain>
    </source>
</reference>
<sequence>MAVDHLIPTDYRKLVLTATQYKDPMMNYLTEDLERRDKLLFIMVHHEKSLTEIINSEDKNLEDAQFCIKQLVSNISNLYVLSEVQDMDRKYQKGEIEY</sequence>
<protein>
    <submittedName>
        <fullName evidence="1">Uncharacterized protein</fullName>
    </submittedName>
</protein>
<name>A0A8I0W9B3_STAEP</name>
<gene>
    <name evidence="1" type="ORF">I3V53_09395</name>
</gene>
<dbReference type="Proteomes" id="UP000622362">
    <property type="component" value="Unassembled WGS sequence"/>
</dbReference>
<evidence type="ECO:0000313" key="2">
    <source>
        <dbReference type="Proteomes" id="UP000622362"/>
    </source>
</evidence>
<proteinExistence type="predicted"/>
<comment type="caution">
    <text evidence="1">The sequence shown here is derived from an EMBL/GenBank/DDBJ whole genome shotgun (WGS) entry which is preliminary data.</text>
</comment>
<organism evidence="1 2">
    <name type="scientific">Staphylococcus epidermidis</name>
    <dbReference type="NCBI Taxonomy" id="1282"/>
    <lineage>
        <taxon>Bacteria</taxon>
        <taxon>Bacillati</taxon>
        <taxon>Bacillota</taxon>
        <taxon>Bacilli</taxon>
        <taxon>Bacillales</taxon>
        <taxon>Staphylococcaceae</taxon>
        <taxon>Staphylococcus</taxon>
    </lineage>
</organism>
<dbReference type="AlphaFoldDB" id="A0A8I0W9B3"/>
<dbReference type="EMBL" id="JADPYN010000020">
    <property type="protein sequence ID" value="MBF9304286.1"/>
    <property type="molecule type" value="Genomic_DNA"/>
</dbReference>